<keyword evidence="1" id="KW-1133">Transmembrane helix</keyword>
<feature type="transmembrane region" description="Helical" evidence="1">
    <location>
        <begin position="124"/>
        <end position="144"/>
    </location>
</feature>
<keyword evidence="1" id="KW-0812">Transmembrane</keyword>
<dbReference type="AlphaFoldDB" id="A0A1J5SDK0"/>
<reference evidence="2" key="1">
    <citation type="submission" date="2016-10" db="EMBL/GenBank/DDBJ databases">
        <title>Sequence of Gallionella enrichment culture.</title>
        <authorList>
            <person name="Poehlein A."/>
            <person name="Muehling M."/>
            <person name="Daniel R."/>
        </authorList>
    </citation>
    <scope>NUCLEOTIDE SEQUENCE</scope>
</reference>
<sequence length="163" mass="17711">MKLTSPTDEQYEDALSPVVGKMDEQKWEKARATTLGAAGLSTAILFLITQIETWSPALWVSFFCASVAIPVWLTLWQVGEAYSFYGVASHKHFSKKEGSGVGVLLFFCGGLLLLISFITLIWHFSIAAALAFLLASGSGIVFVFKHHTAVRLAAEASTPNRAN</sequence>
<evidence type="ECO:0000313" key="2">
    <source>
        <dbReference type="EMBL" id="OIR06553.1"/>
    </source>
</evidence>
<evidence type="ECO:0000256" key="1">
    <source>
        <dbReference type="SAM" id="Phobius"/>
    </source>
</evidence>
<organism evidence="2">
    <name type="scientific">mine drainage metagenome</name>
    <dbReference type="NCBI Taxonomy" id="410659"/>
    <lineage>
        <taxon>unclassified sequences</taxon>
        <taxon>metagenomes</taxon>
        <taxon>ecological metagenomes</taxon>
    </lineage>
</organism>
<name>A0A1J5SDK0_9ZZZZ</name>
<feature type="transmembrane region" description="Helical" evidence="1">
    <location>
        <begin position="99"/>
        <end position="118"/>
    </location>
</feature>
<feature type="transmembrane region" description="Helical" evidence="1">
    <location>
        <begin position="57"/>
        <end position="78"/>
    </location>
</feature>
<comment type="caution">
    <text evidence="2">The sequence shown here is derived from an EMBL/GenBank/DDBJ whole genome shotgun (WGS) entry which is preliminary data.</text>
</comment>
<proteinExistence type="predicted"/>
<keyword evidence="1" id="KW-0472">Membrane</keyword>
<feature type="transmembrane region" description="Helical" evidence="1">
    <location>
        <begin position="32"/>
        <end position="51"/>
    </location>
</feature>
<protein>
    <recommendedName>
        <fullName evidence="3">Transmembrane protein</fullName>
    </recommendedName>
</protein>
<gene>
    <name evidence="2" type="ORF">GALL_111580</name>
</gene>
<evidence type="ECO:0008006" key="3">
    <source>
        <dbReference type="Google" id="ProtNLM"/>
    </source>
</evidence>
<dbReference type="EMBL" id="MLJW01000042">
    <property type="protein sequence ID" value="OIR06553.1"/>
    <property type="molecule type" value="Genomic_DNA"/>
</dbReference>
<accession>A0A1J5SDK0</accession>